<dbReference type="PANTHER" id="PTHR10775:SF183">
    <property type="entry name" value="TRANSPOSON, EN_SPM-LIKE, TRANSPOSASE-ASSOCIATED DOMAIN PROTEIN-RELATED"/>
    <property type="match status" value="1"/>
</dbReference>
<name>A0A8T2F039_9BRAS</name>
<dbReference type="Proteomes" id="UP000694240">
    <property type="component" value="Chromosome 3"/>
</dbReference>
<dbReference type="InterPro" id="IPR005162">
    <property type="entry name" value="Retrotrans_gag_dom"/>
</dbReference>
<reference evidence="4 5" key="1">
    <citation type="submission" date="2020-12" db="EMBL/GenBank/DDBJ databases">
        <title>Concerted genomic and epigenomic changes stabilize Arabidopsis allopolyploids.</title>
        <authorList>
            <person name="Chen Z."/>
        </authorList>
    </citation>
    <scope>NUCLEOTIDE SEQUENCE [LARGE SCALE GENOMIC DNA]</scope>
    <source>
        <strain evidence="4">Allo738</strain>
        <tissue evidence="4">Leaf</tissue>
    </source>
</reference>
<evidence type="ECO:0000256" key="2">
    <source>
        <dbReference type="SAM" id="MobiDB-lite"/>
    </source>
</evidence>
<evidence type="ECO:0000313" key="5">
    <source>
        <dbReference type="Proteomes" id="UP000694240"/>
    </source>
</evidence>
<dbReference type="CDD" id="cd00303">
    <property type="entry name" value="retropepsin_like"/>
    <property type="match status" value="1"/>
</dbReference>
<dbReference type="InterPro" id="IPR004242">
    <property type="entry name" value="Transposase_21"/>
</dbReference>
<keyword evidence="1" id="KW-0175">Coiled coil</keyword>
<organism evidence="4 5">
    <name type="scientific">Arabidopsis thaliana x Arabidopsis arenosa</name>
    <dbReference type="NCBI Taxonomy" id="1240361"/>
    <lineage>
        <taxon>Eukaryota</taxon>
        <taxon>Viridiplantae</taxon>
        <taxon>Streptophyta</taxon>
        <taxon>Embryophyta</taxon>
        <taxon>Tracheophyta</taxon>
        <taxon>Spermatophyta</taxon>
        <taxon>Magnoliopsida</taxon>
        <taxon>eudicotyledons</taxon>
        <taxon>Gunneridae</taxon>
        <taxon>Pentapetalae</taxon>
        <taxon>rosids</taxon>
        <taxon>malvids</taxon>
        <taxon>Brassicales</taxon>
        <taxon>Brassicaceae</taxon>
        <taxon>Camelineae</taxon>
        <taxon>Arabidopsis</taxon>
    </lineage>
</organism>
<dbReference type="PANTHER" id="PTHR10775">
    <property type="entry name" value="OS08G0208400 PROTEIN"/>
    <property type="match status" value="1"/>
</dbReference>
<evidence type="ECO:0000259" key="3">
    <source>
        <dbReference type="Pfam" id="PF03732"/>
    </source>
</evidence>
<gene>
    <name evidence="4" type="ORF">ISN45_At03g034920</name>
</gene>
<dbReference type="Pfam" id="PF08284">
    <property type="entry name" value="RVP_2"/>
    <property type="match status" value="1"/>
</dbReference>
<dbReference type="Pfam" id="PF02992">
    <property type="entry name" value="Transposase_21"/>
    <property type="match status" value="1"/>
</dbReference>
<accession>A0A8T2F039</accession>
<evidence type="ECO:0000313" key="4">
    <source>
        <dbReference type="EMBL" id="KAG7627203.1"/>
    </source>
</evidence>
<dbReference type="EMBL" id="JAEFBK010000003">
    <property type="protein sequence ID" value="KAG7627203.1"/>
    <property type="molecule type" value="Genomic_DNA"/>
</dbReference>
<dbReference type="Pfam" id="PF03732">
    <property type="entry name" value="Retrotrans_gag"/>
    <property type="match status" value="1"/>
</dbReference>
<comment type="caution">
    <text evidence="4">The sequence shown here is derived from an EMBL/GenBank/DDBJ whole genome shotgun (WGS) entry which is preliminary data.</text>
</comment>
<feature type="coiled-coil region" evidence="1">
    <location>
        <begin position="11"/>
        <end position="42"/>
    </location>
</feature>
<proteinExistence type="predicted"/>
<feature type="compositionally biased region" description="Basic and acidic residues" evidence="2">
    <location>
        <begin position="230"/>
        <end position="241"/>
    </location>
</feature>
<protein>
    <submittedName>
        <fullName evidence="4">Transposon En/Spm-like</fullName>
    </submittedName>
</protein>
<evidence type="ECO:0000256" key="1">
    <source>
        <dbReference type="SAM" id="Coils"/>
    </source>
</evidence>
<feature type="domain" description="Retrotransposon gag" evidence="3">
    <location>
        <begin position="376"/>
        <end position="464"/>
    </location>
</feature>
<keyword evidence="5" id="KW-1185">Reference proteome</keyword>
<feature type="region of interest" description="Disordered" evidence="2">
    <location>
        <begin position="206"/>
        <end position="241"/>
    </location>
</feature>
<sequence>MATQAAQAITVTDLEAKLDQFVEKLEEKLDSVVQRLQAQQEEYRQGIREMFAKFFPVNASDEPPEMKNQEHHELHQVITTRAEANPTKNPDISLENSVEHLVGTEFLEASPNPWVSELQPAMHSRRERRTHVTQARRRGFIFVNQSHHKVRKKTTRKRRLMIDPSTQINKQSIKKLGKRSRSFWLDSTVPFPRLLVARKESHRRSFSGYYGSDSQESSDGVVSRRKSWERKRYRESKDGDIRSSEQSAINGLLFWTNSKKAWEQVGLDSQEKNDNAADSIRVLYIGFQGTAPQVAMEVEHDIISKDAAWKGQKKQSQVAMVGRERLAPLVKDSHCEEEHREARVSRPLDENLRRCFSNFENYFGENNIPEQERLQIVYSNLEGDIGQWIKHLWKKNSPTSWKEFKCMMARETKTTMKVNHQPHYSGIQQEGSVREYRERFEALCLGSVILPGQGLEALFLQGLQPSLQTAVRELKPNGIVQMMDTAQWLEESNSLMVYGSGLSVQTEPKAYPTTQAELRSMVLMGYMREDLKDTPRPANEDTVDSGATHNFISERLATQLKLPVVDSSIDKVSFSYRLASDVKRSCQQISLRINDIDIVENYCVWDLKRDDVDVILGYEWLSKLGETEVNWQNQSFSFIHNQDWVTLCAKNKDLEQGTKRVKMRSEKEQGGMRNELESDCGIVAYYLADKVALKGESKVSCVEVTNDRDCEDEKRDAIHPSTRSVLGQVMEQKNVKATIEVDVCVEKQKREIEDHLVLGLKTGEDKVRLMVGSFSKHQDRVYECCMMLEMLLVSNGVSSLENTRALKRSAEMSRWKQFGVTHKEGKERGSSQTGFGAEYVAGVEEFMTFANSQPIVQSSRGTSYTDRTYFSSNPEEVGNVVENPYVDMVNDAFNFNVGFDDNYHQDSYHQDSSYQNVEEPVRNHSKKFYDLLEGANTPLYDGCREGQSQLPLASRLMQNKADYNMSEKLKEDEKEDHYRFCGAQRWKPKDDRRRTKVPYSRMWYLPIGDRLKRMYQSHKTAAAMRWHAEHQSKEGEMNHPSNAAEWTYFQELHPRFAEEPRNVYLGLCTDGFNLFGMSRNHSLWPVILTPYNLPPVMCMNTKYLFLTILNSGPNHPRASLDVFLQPLIEELQELWSTGVNAYDVSLSQNFNLKAVLLWTISDFPAYSMLSGWTTHGKLSCPIFMESTKSFYLPNGRKTCWFDCHRRFLPHGHPSRRNKKEFMKGRDASSEYPPESLTGEQVYYERLASVNPAKMKDVGGNGHEKKMSGYGKEHNWHKESILWELSYWKDLNL</sequence>